<sequence>MGNPKKASTTTSQNMFKVFVTLSALALAVFCAPPGWPTAEEAKAEMQASGISSQAADGILKIAADFASQKPAEGVEIDREAARTAFHEFINQVDAYIKTQSPEDQSAYQAFVAKKKAEFEARIAERKAGSQ</sequence>
<dbReference type="PANTHER" id="PTHR33272">
    <property type="entry name" value="PROTEIN CBG22877-RELATED"/>
    <property type="match status" value="1"/>
</dbReference>
<comment type="caution">
    <text evidence="2">The sequence shown here is derived from an EMBL/GenBank/DDBJ whole genome shotgun (WGS) entry which is preliminary data.</text>
</comment>
<evidence type="ECO:0008006" key="4">
    <source>
        <dbReference type="Google" id="ProtNLM"/>
    </source>
</evidence>
<dbReference type="Pfam" id="PF14747">
    <property type="entry name" value="DUF4473"/>
    <property type="match status" value="1"/>
</dbReference>
<evidence type="ECO:0000256" key="1">
    <source>
        <dbReference type="SAM" id="SignalP"/>
    </source>
</evidence>
<reference evidence="3" key="1">
    <citation type="submission" date="2017-10" db="EMBL/GenBank/DDBJ databases">
        <title>Rapid genome shrinkage in a self-fertile nematode reveals novel sperm competition proteins.</title>
        <authorList>
            <person name="Yin D."/>
            <person name="Schwarz E.M."/>
            <person name="Thomas C.G."/>
            <person name="Felde R.L."/>
            <person name="Korf I.F."/>
            <person name="Cutter A.D."/>
            <person name="Schartner C.M."/>
            <person name="Ralston E.J."/>
            <person name="Meyer B.J."/>
            <person name="Haag E.S."/>
        </authorList>
    </citation>
    <scope>NUCLEOTIDE SEQUENCE [LARGE SCALE GENOMIC DNA]</scope>
    <source>
        <strain evidence="3">JU1422</strain>
    </source>
</reference>
<dbReference type="EMBL" id="PDUG01000005">
    <property type="protein sequence ID" value="PIC29079.1"/>
    <property type="molecule type" value="Genomic_DNA"/>
</dbReference>
<keyword evidence="1" id="KW-0732">Signal</keyword>
<protein>
    <recommendedName>
        <fullName evidence="4">SXP/RAL-2 family protein Ani s 5-like cation-binding domain-containing protein</fullName>
    </recommendedName>
</protein>
<evidence type="ECO:0000313" key="3">
    <source>
        <dbReference type="Proteomes" id="UP000230233"/>
    </source>
</evidence>
<dbReference type="Proteomes" id="UP000230233">
    <property type="component" value="Chromosome V"/>
</dbReference>
<dbReference type="PANTHER" id="PTHR33272:SF10">
    <property type="entry name" value="INHIBITOR_I29 DOMAIN-CONTAINING PROTEIN"/>
    <property type="match status" value="1"/>
</dbReference>
<dbReference type="AlphaFoldDB" id="A0A2G5TP38"/>
<gene>
    <name evidence="2" type="primary">Cnig_chr_V.g20792</name>
    <name evidence="2" type="ORF">B9Z55_020792</name>
</gene>
<name>A0A2G5TP38_9PELO</name>
<accession>A0A2G5TP38</accession>
<proteinExistence type="predicted"/>
<dbReference type="InterPro" id="IPR027913">
    <property type="entry name" value="DUF4473"/>
</dbReference>
<keyword evidence="3" id="KW-1185">Reference proteome</keyword>
<organism evidence="2 3">
    <name type="scientific">Caenorhabditis nigoni</name>
    <dbReference type="NCBI Taxonomy" id="1611254"/>
    <lineage>
        <taxon>Eukaryota</taxon>
        <taxon>Metazoa</taxon>
        <taxon>Ecdysozoa</taxon>
        <taxon>Nematoda</taxon>
        <taxon>Chromadorea</taxon>
        <taxon>Rhabditida</taxon>
        <taxon>Rhabditina</taxon>
        <taxon>Rhabditomorpha</taxon>
        <taxon>Rhabditoidea</taxon>
        <taxon>Rhabditidae</taxon>
        <taxon>Peloderinae</taxon>
        <taxon>Caenorhabditis</taxon>
    </lineage>
</organism>
<evidence type="ECO:0000313" key="2">
    <source>
        <dbReference type="EMBL" id="PIC29079.1"/>
    </source>
</evidence>
<feature type="chain" id="PRO_5013700547" description="SXP/RAL-2 family protein Ani s 5-like cation-binding domain-containing protein" evidence="1">
    <location>
        <begin position="32"/>
        <end position="131"/>
    </location>
</feature>
<feature type="signal peptide" evidence="1">
    <location>
        <begin position="1"/>
        <end position="31"/>
    </location>
</feature>